<name>A0AAV2MLK1_KNICA</name>
<evidence type="ECO:0000313" key="4">
    <source>
        <dbReference type="Proteomes" id="UP001497482"/>
    </source>
</evidence>
<dbReference type="InterPro" id="IPR054323">
    <property type="entry name" value="SPMIP1_C"/>
</dbReference>
<dbReference type="Pfam" id="PF22589">
    <property type="entry name" value="SPMIP1"/>
    <property type="match status" value="1"/>
</dbReference>
<feature type="compositionally biased region" description="Polar residues" evidence="1">
    <location>
        <begin position="41"/>
        <end position="50"/>
    </location>
</feature>
<feature type="compositionally biased region" description="Polar residues" evidence="1">
    <location>
        <begin position="118"/>
        <end position="151"/>
    </location>
</feature>
<evidence type="ECO:0000313" key="3">
    <source>
        <dbReference type="EMBL" id="CAL1614248.1"/>
    </source>
</evidence>
<reference evidence="3 4" key="1">
    <citation type="submission" date="2024-04" db="EMBL/GenBank/DDBJ databases">
        <authorList>
            <person name="Waldvogel A.-M."/>
            <person name="Schoenle A."/>
        </authorList>
    </citation>
    <scope>NUCLEOTIDE SEQUENCE [LARGE SCALE GENOMIC DNA]</scope>
</reference>
<feature type="compositionally biased region" description="Low complexity" evidence="1">
    <location>
        <begin position="87"/>
        <end position="98"/>
    </location>
</feature>
<evidence type="ECO:0000259" key="2">
    <source>
        <dbReference type="Pfam" id="PF22589"/>
    </source>
</evidence>
<dbReference type="PANTHER" id="PTHR35826:SF5">
    <property type="entry name" value="GENE 45521-RELATED"/>
    <property type="match status" value="1"/>
</dbReference>
<dbReference type="EMBL" id="OZ035830">
    <property type="protein sequence ID" value="CAL1614248.1"/>
    <property type="molecule type" value="Genomic_DNA"/>
</dbReference>
<feature type="region of interest" description="Disordered" evidence="1">
    <location>
        <begin position="38"/>
        <end position="151"/>
    </location>
</feature>
<dbReference type="PANTHER" id="PTHR35826">
    <property type="entry name" value="PROTEIN ATP6V1FNB-LIKE"/>
    <property type="match status" value="1"/>
</dbReference>
<dbReference type="AlphaFoldDB" id="A0AAV2MLK1"/>
<proteinExistence type="predicted"/>
<gene>
    <name evidence="3" type="ORF">KC01_LOCUS40312</name>
</gene>
<protein>
    <recommendedName>
        <fullName evidence="2">Sperm microtubule inner protein 1 C-terminal domain-containing protein</fullName>
    </recommendedName>
</protein>
<feature type="region of interest" description="Disordered" evidence="1">
    <location>
        <begin position="184"/>
        <end position="210"/>
    </location>
</feature>
<evidence type="ECO:0000256" key="1">
    <source>
        <dbReference type="SAM" id="MobiDB-lite"/>
    </source>
</evidence>
<organism evidence="3 4">
    <name type="scientific">Knipowitschia caucasica</name>
    <name type="common">Caucasian dwarf goby</name>
    <name type="synonym">Pomatoschistus caucasicus</name>
    <dbReference type="NCBI Taxonomy" id="637954"/>
    <lineage>
        <taxon>Eukaryota</taxon>
        <taxon>Metazoa</taxon>
        <taxon>Chordata</taxon>
        <taxon>Craniata</taxon>
        <taxon>Vertebrata</taxon>
        <taxon>Euteleostomi</taxon>
        <taxon>Actinopterygii</taxon>
        <taxon>Neopterygii</taxon>
        <taxon>Teleostei</taxon>
        <taxon>Neoteleostei</taxon>
        <taxon>Acanthomorphata</taxon>
        <taxon>Gobiaria</taxon>
        <taxon>Gobiiformes</taxon>
        <taxon>Gobioidei</taxon>
        <taxon>Gobiidae</taxon>
        <taxon>Gobiinae</taxon>
        <taxon>Knipowitschia</taxon>
    </lineage>
</organism>
<dbReference type="Proteomes" id="UP001497482">
    <property type="component" value="Chromosome 8"/>
</dbReference>
<dbReference type="InterPro" id="IPR011989">
    <property type="entry name" value="ARM-like"/>
</dbReference>
<accession>A0AAV2MLK1</accession>
<feature type="domain" description="Sperm microtubule inner protein 1 C-terminal" evidence="2">
    <location>
        <begin position="242"/>
        <end position="329"/>
    </location>
</feature>
<sequence>MILWQMRSLLTTQSQDSYREQIHKEMMTRLHWKHRYGNLYPHNQPSTSPGSGPGLYTDSSETEPRPGTRGVLPPITMTTVRRRSDASLSSVSLPVTSLPSPPDRVRPFTVPPVMRAASPQTRQSLYQDSSHQVRQSLYQDSSHQVRQSLYQDSSHQVRQFLHQDSSHQVRQSLYQDSSHQVRQSLYQDSSHQVRQSLYQDSSHQVRQSLYQDSSHQVRQSLYQDSSHQVRQFLHQDSSHQVRQSLYQDSSHQVRQSLYQDSSHQGRGRSLYLRRRGQMLPEQKFDFPLVSSWEYGWRLGDFTLDYKTPTRARSSVVKSTFYARNGVFNESSPTDTLG</sequence>
<dbReference type="Gene3D" id="1.25.10.10">
    <property type="entry name" value="Leucine-rich Repeat Variant"/>
    <property type="match status" value="1"/>
</dbReference>
<keyword evidence="4" id="KW-1185">Reference proteome</keyword>